<reference evidence="3" key="1">
    <citation type="journal article" date="2011" name="Nat. Biotechnol.">
        <title>The genomic sequence of the Chinese hamster ovary (CHO)-K1 cell line.</title>
        <authorList>
            <person name="Xu X."/>
            <person name="Nagarajan H."/>
            <person name="Lewis N.E."/>
            <person name="Pan S."/>
            <person name="Cai Z."/>
            <person name="Liu X."/>
            <person name="Chen W."/>
            <person name="Xie M."/>
            <person name="Wang W."/>
            <person name="Hammond S."/>
            <person name="Andersen M.R."/>
            <person name="Neff N."/>
            <person name="Passarelli B."/>
            <person name="Koh W."/>
            <person name="Fan H.C."/>
            <person name="Wang J."/>
            <person name="Gui Y."/>
            <person name="Lee K.H."/>
            <person name="Betenbaugh M.J."/>
            <person name="Quake S.R."/>
            <person name="Famili I."/>
            <person name="Palsson B.O."/>
            <person name="Wang J."/>
        </authorList>
    </citation>
    <scope>NUCLEOTIDE SEQUENCE [LARGE SCALE GENOMIC DNA]</scope>
    <source>
        <strain evidence="3">CHO K1 cell line</strain>
    </source>
</reference>
<feature type="region of interest" description="Disordered" evidence="1">
    <location>
        <begin position="1"/>
        <end position="21"/>
    </location>
</feature>
<protein>
    <submittedName>
        <fullName evidence="2">Uncharacterized protein</fullName>
    </submittedName>
</protein>
<dbReference type="EMBL" id="JH000146">
    <property type="protein sequence ID" value="EGW05138.1"/>
    <property type="molecule type" value="Genomic_DNA"/>
</dbReference>
<proteinExistence type="predicted"/>
<evidence type="ECO:0000313" key="3">
    <source>
        <dbReference type="Proteomes" id="UP000001075"/>
    </source>
</evidence>
<dbReference type="AlphaFoldDB" id="G3H4R7"/>
<dbReference type="InParanoid" id="G3H4R7"/>
<organism evidence="2 3">
    <name type="scientific">Cricetulus griseus</name>
    <name type="common">Chinese hamster</name>
    <name type="synonym">Cricetulus barabensis griseus</name>
    <dbReference type="NCBI Taxonomy" id="10029"/>
    <lineage>
        <taxon>Eukaryota</taxon>
        <taxon>Metazoa</taxon>
        <taxon>Chordata</taxon>
        <taxon>Craniata</taxon>
        <taxon>Vertebrata</taxon>
        <taxon>Euteleostomi</taxon>
        <taxon>Mammalia</taxon>
        <taxon>Eutheria</taxon>
        <taxon>Euarchontoglires</taxon>
        <taxon>Glires</taxon>
        <taxon>Rodentia</taxon>
        <taxon>Myomorpha</taxon>
        <taxon>Muroidea</taxon>
        <taxon>Cricetidae</taxon>
        <taxon>Cricetinae</taxon>
        <taxon>Cricetulus</taxon>
    </lineage>
</organism>
<accession>G3H4R7</accession>
<dbReference type="Proteomes" id="UP000001075">
    <property type="component" value="Unassembled WGS sequence"/>
</dbReference>
<evidence type="ECO:0000256" key="1">
    <source>
        <dbReference type="SAM" id="MobiDB-lite"/>
    </source>
</evidence>
<evidence type="ECO:0000313" key="2">
    <source>
        <dbReference type="EMBL" id="EGW05138.1"/>
    </source>
</evidence>
<sequence>MPERARARAHARRHTDTRRVRLASDADSERFCVQGVAAAGIFTALIININAQSGIHPLPDLLDCGICMTLSLLPLQRFDIFPEENVLCFNEPVAT</sequence>
<name>G3H4R7_CRIGR</name>
<feature type="compositionally biased region" description="Basic residues" evidence="1">
    <location>
        <begin position="7"/>
        <end position="16"/>
    </location>
</feature>
<gene>
    <name evidence="2" type="ORF">I79_005275</name>
</gene>